<feature type="non-terminal residue" evidence="2">
    <location>
        <position position="87"/>
    </location>
</feature>
<dbReference type="Proteomes" id="UP001465976">
    <property type="component" value="Unassembled WGS sequence"/>
</dbReference>
<feature type="compositionally biased region" description="Low complexity" evidence="1">
    <location>
        <begin position="45"/>
        <end position="72"/>
    </location>
</feature>
<dbReference type="EMBL" id="JBAHYK010005401">
    <property type="protein sequence ID" value="KAL0562513.1"/>
    <property type="molecule type" value="Genomic_DNA"/>
</dbReference>
<feature type="compositionally biased region" description="Polar residues" evidence="1">
    <location>
        <begin position="74"/>
        <end position="87"/>
    </location>
</feature>
<comment type="caution">
    <text evidence="2">The sequence shown here is derived from an EMBL/GenBank/DDBJ whole genome shotgun (WGS) entry which is preliminary data.</text>
</comment>
<gene>
    <name evidence="2" type="ORF">V5O48_019574</name>
</gene>
<feature type="region of interest" description="Disordered" evidence="1">
    <location>
        <begin position="45"/>
        <end position="87"/>
    </location>
</feature>
<reference evidence="2 3" key="1">
    <citation type="submission" date="2024-02" db="EMBL/GenBank/DDBJ databases">
        <title>A draft genome for the cacao thread blight pathogen Marasmius crinis-equi.</title>
        <authorList>
            <person name="Cohen S.P."/>
            <person name="Baruah I.K."/>
            <person name="Amoako-Attah I."/>
            <person name="Bukari Y."/>
            <person name="Meinhardt L.W."/>
            <person name="Bailey B.A."/>
        </authorList>
    </citation>
    <scope>NUCLEOTIDE SEQUENCE [LARGE SCALE GENOMIC DNA]</scope>
    <source>
        <strain evidence="2 3">GH-76</strain>
    </source>
</reference>
<keyword evidence="3" id="KW-1185">Reference proteome</keyword>
<protein>
    <submittedName>
        <fullName evidence="2">Uncharacterized protein</fullName>
    </submittedName>
</protein>
<accession>A0ABR3EI04</accession>
<evidence type="ECO:0000256" key="1">
    <source>
        <dbReference type="SAM" id="MobiDB-lite"/>
    </source>
</evidence>
<sequence length="87" mass="8577">VGLKGMSLNKVKTKKGGRNVNRTVQTNSMMEDAWKKYDSEQKAAAEAAAAGGAAAAGAGAEAPEAAAAGASAPTDETTPNPASGSQE</sequence>
<proteinExistence type="predicted"/>
<organism evidence="2 3">
    <name type="scientific">Marasmius crinis-equi</name>
    <dbReference type="NCBI Taxonomy" id="585013"/>
    <lineage>
        <taxon>Eukaryota</taxon>
        <taxon>Fungi</taxon>
        <taxon>Dikarya</taxon>
        <taxon>Basidiomycota</taxon>
        <taxon>Agaricomycotina</taxon>
        <taxon>Agaricomycetes</taxon>
        <taxon>Agaricomycetidae</taxon>
        <taxon>Agaricales</taxon>
        <taxon>Marasmiineae</taxon>
        <taxon>Marasmiaceae</taxon>
        <taxon>Marasmius</taxon>
    </lineage>
</organism>
<feature type="non-terminal residue" evidence="2">
    <location>
        <position position="1"/>
    </location>
</feature>
<name>A0ABR3EI04_9AGAR</name>
<evidence type="ECO:0000313" key="2">
    <source>
        <dbReference type="EMBL" id="KAL0562513.1"/>
    </source>
</evidence>
<evidence type="ECO:0000313" key="3">
    <source>
        <dbReference type="Proteomes" id="UP001465976"/>
    </source>
</evidence>
<feature type="region of interest" description="Disordered" evidence="1">
    <location>
        <begin position="1"/>
        <end position="23"/>
    </location>
</feature>